<reference evidence="2 3" key="1">
    <citation type="submission" date="2018-06" db="EMBL/GenBank/DDBJ databases">
        <title>Genomic Encyclopedia of Type Strains, Phase IV (KMG-IV): sequencing the most valuable type-strain genomes for metagenomic binning, comparative biology and taxonomic classification.</title>
        <authorList>
            <person name="Goeker M."/>
        </authorList>
    </citation>
    <scope>NUCLEOTIDE SEQUENCE [LARGE SCALE GENOMIC DNA]</scope>
    <source>
        <strain evidence="2 3">DSM 24875</strain>
    </source>
</reference>
<comment type="caution">
    <text evidence="2">The sequence shown here is derived from an EMBL/GenBank/DDBJ whole genome shotgun (WGS) entry which is preliminary data.</text>
</comment>
<dbReference type="AlphaFoldDB" id="A0A366EF70"/>
<evidence type="ECO:0000313" key="3">
    <source>
        <dbReference type="Proteomes" id="UP000253529"/>
    </source>
</evidence>
<protein>
    <submittedName>
        <fullName evidence="2">DUF2939 family protein</fullName>
    </submittedName>
</protein>
<evidence type="ECO:0000313" key="2">
    <source>
        <dbReference type="EMBL" id="RBP01054.1"/>
    </source>
</evidence>
<keyword evidence="1" id="KW-0732">Signal</keyword>
<dbReference type="EMBL" id="QNRK01000060">
    <property type="protein sequence ID" value="RBP01054.1"/>
    <property type="molecule type" value="Genomic_DNA"/>
</dbReference>
<feature type="signal peptide" evidence="1">
    <location>
        <begin position="1"/>
        <end position="22"/>
    </location>
</feature>
<accession>A0A366EF70</accession>
<gene>
    <name evidence="2" type="ORF">DFR50_16021</name>
</gene>
<name>A0A366EF70_9HYPH</name>
<dbReference type="RefSeq" id="WP_113894008.1">
    <property type="nucleotide sequence ID" value="NZ_QNRK01000060.1"/>
</dbReference>
<keyword evidence="3" id="KW-1185">Reference proteome</keyword>
<evidence type="ECO:0000256" key="1">
    <source>
        <dbReference type="SAM" id="SignalP"/>
    </source>
</evidence>
<dbReference type="InterPro" id="IPR021330">
    <property type="entry name" value="DUF2939"/>
</dbReference>
<sequence length="198" mass="20357">MRKLVVAAVAVVVLIAAWWAYALSGAAALASAASHGDVAAVARRVDIPALIRSLGAQIARAALEDNPQFAKLSAIERRFVGAAGAGAAEALLREALTPETLAALLGRGRIGLPGAAADWRAPALGEVFGDGPWRAVANSRFEGPLSFVVRLDGPDGGYDVHLHLDGTTWRLDGLDLPKAISAGLARAISERVGEGRGG</sequence>
<feature type="chain" id="PRO_5017058910" evidence="1">
    <location>
        <begin position="23"/>
        <end position="198"/>
    </location>
</feature>
<dbReference type="Pfam" id="PF11159">
    <property type="entry name" value="DUF2939"/>
    <property type="match status" value="1"/>
</dbReference>
<organism evidence="2 3">
    <name type="scientific">Roseiarcus fermentans</name>
    <dbReference type="NCBI Taxonomy" id="1473586"/>
    <lineage>
        <taxon>Bacteria</taxon>
        <taxon>Pseudomonadati</taxon>
        <taxon>Pseudomonadota</taxon>
        <taxon>Alphaproteobacteria</taxon>
        <taxon>Hyphomicrobiales</taxon>
        <taxon>Roseiarcaceae</taxon>
        <taxon>Roseiarcus</taxon>
    </lineage>
</organism>
<dbReference type="OrthoDB" id="8445263at2"/>
<dbReference type="Proteomes" id="UP000253529">
    <property type="component" value="Unassembled WGS sequence"/>
</dbReference>
<proteinExistence type="predicted"/>